<sequence length="379" mass="41937">MSLAKRKVEELGEQVVSAAVGDVFARTMSAAVGRYAAHASVGEQLERLGTLVIMVHSAVEAAEGVHIRSWWLRRWLWRLRDAALDGDEVLRSLTRRRQQEKADEEAAGGGRLWNAARRVFRSAKSLLLAGYDSTARLSAAVARLESVSTGLADFLKLLDMEISKSRPPPLAEEPTIAMAAKSSSLEAKKVRWSDLESRSTTLTRQQYDGGSSDEESPDPSSKLGAESEDDLSYSSYKEHNAARRKLIMCAQSIRRAMSKRLTTRTPAAPSSDDCLWTTLNHRARLCDLVGDIRRAVRASDRPEVHGKMWLAEWRRELQDLADTAERVLLVQNMTEAAGVASSGEEEVRRTAQSVHTMAAHLKCFVTLVRLAVSRDIPTA</sequence>
<evidence type="ECO:0000259" key="7">
    <source>
        <dbReference type="Pfam" id="PF18052"/>
    </source>
</evidence>
<evidence type="ECO:0000256" key="4">
    <source>
        <dbReference type="ARBA" id="ARBA00022741"/>
    </source>
</evidence>
<organism evidence="8 9">
    <name type="scientific">Urochloa decumbens</name>
    <dbReference type="NCBI Taxonomy" id="240449"/>
    <lineage>
        <taxon>Eukaryota</taxon>
        <taxon>Viridiplantae</taxon>
        <taxon>Streptophyta</taxon>
        <taxon>Embryophyta</taxon>
        <taxon>Tracheophyta</taxon>
        <taxon>Spermatophyta</taxon>
        <taxon>Magnoliopsida</taxon>
        <taxon>Liliopsida</taxon>
        <taxon>Poales</taxon>
        <taxon>Poaceae</taxon>
        <taxon>PACMAD clade</taxon>
        <taxon>Panicoideae</taxon>
        <taxon>Panicodae</taxon>
        <taxon>Paniceae</taxon>
        <taxon>Melinidinae</taxon>
        <taxon>Urochloa</taxon>
    </lineage>
</organism>
<evidence type="ECO:0000256" key="5">
    <source>
        <dbReference type="ARBA" id="ARBA00022821"/>
    </source>
</evidence>
<feature type="region of interest" description="Disordered" evidence="6">
    <location>
        <begin position="196"/>
        <end position="231"/>
    </location>
</feature>
<evidence type="ECO:0000256" key="3">
    <source>
        <dbReference type="ARBA" id="ARBA00022737"/>
    </source>
</evidence>
<protein>
    <recommendedName>
        <fullName evidence="7">Disease resistance N-terminal domain-containing protein</fullName>
    </recommendedName>
</protein>
<dbReference type="PANTHER" id="PTHR33377">
    <property type="entry name" value="OS10G0134700 PROTEIN-RELATED"/>
    <property type="match status" value="1"/>
</dbReference>
<feature type="domain" description="Disease resistance N-terminal" evidence="7">
    <location>
        <begin position="19"/>
        <end position="102"/>
    </location>
</feature>
<reference evidence="8" key="1">
    <citation type="submission" date="2024-10" db="EMBL/GenBank/DDBJ databases">
        <authorList>
            <person name="Ryan C."/>
        </authorList>
    </citation>
    <scope>NUCLEOTIDE SEQUENCE [LARGE SCALE GENOMIC DNA]</scope>
</reference>
<dbReference type="GO" id="GO:0006952">
    <property type="term" value="P:defense response"/>
    <property type="evidence" value="ECO:0007669"/>
    <property type="project" value="UniProtKB-KW"/>
</dbReference>
<evidence type="ECO:0000256" key="1">
    <source>
        <dbReference type="ARBA" id="ARBA00008894"/>
    </source>
</evidence>
<keyword evidence="4" id="KW-0547">Nucleotide-binding</keyword>
<dbReference type="Pfam" id="PF18052">
    <property type="entry name" value="Rx_N"/>
    <property type="match status" value="1"/>
</dbReference>
<dbReference type="Proteomes" id="UP001497457">
    <property type="component" value="Chromosome 8b"/>
</dbReference>
<keyword evidence="9" id="KW-1185">Reference proteome</keyword>
<keyword evidence="5" id="KW-0611">Plant defense</keyword>
<dbReference type="GO" id="GO:0000166">
    <property type="term" value="F:nucleotide binding"/>
    <property type="evidence" value="ECO:0007669"/>
    <property type="project" value="UniProtKB-KW"/>
</dbReference>
<name>A0ABC9GDR3_9POAL</name>
<proteinExistence type="inferred from homology"/>
<accession>A0ABC9GDR3</accession>
<dbReference type="InterPro" id="IPR041118">
    <property type="entry name" value="Rx_N"/>
</dbReference>
<dbReference type="AlphaFoldDB" id="A0ABC9GDR3"/>
<keyword evidence="2" id="KW-0433">Leucine-rich repeat</keyword>
<evidence type="ECO:0000313" key="8">
    <source>
        <dbReference type="EMBL" id="CAL5092088.1"/>
    </source>
</evidence>
<evidence type="ECO:0000256" key="6">
    <source>
        <dbReference type="SAM" id="MobiDB-lite"/>
    </source>
</evidence>
<comment type="similarity">
    <text evidence="1">Belongs to the disease resistance NB-LRR family.</text>
</comment>
<evidence type="ECO:0000256" key="2">
    <source>
        <dbReference type="ARBA" id="ARBA00022614"/>
    </source>
</evidence>
<dbReference type="EMBL" id="OZ075118">
    <property type="protein sequence ID" value="CAL5092088.1"/>
    <property type="molecule type" value="Genomic_DNA"/>
</dbReference>
<dbReference type="PANTHER" id="PTHR33377:SF90">
    <property type="entry name" value="RX N-TERMINAL DOMAIN-CONTAINING PROTEIN"/>
    <property type="match status" value="1"/>
</dbReference>
<evidence type="ECO:0000313" key="9">
    <source>
        <dbReference type="Proteomes" id="UP001497457"/>
    </source>
</evidence>
<gene>
    <name evidence="8" type="ORF">URODEC1_LOCUS114715</name>
</gene>
<keyword evidence="3" id="KW-0677">Repeat</keyword>